<dbReference type="InterPro" id="IPR016449">
    <property type="entry name" value="K_chnl_inward-rec_Kir"/>
</dbReference>
<evidence type="ECO:0000313" key="20">
    <source>
        <dbReference type="EMBL" id="EEN61671.1"/>
    </source>
</evidence>
<keyword evidence="9 17" id="KW-1133">Transmembrane helix</keyword>
<feature type="domain" description="Potassium channel inwardly rectifying transmembrane" evidence="18">
    <location>
        <begin position="35"/>
        <end position="174"/>
    </location>
</feature>
<dbReference type="GO" id="GO:0005242">
    <property type="term" value="F:inward rectifier potassium channel activity"/>
    <property type="evidence" value="ECO:0000318"/>
    <property type="project" value="GO_Central"/>
</dbReference>
<dbReference type="STRING" id="7739.C3YD60"/>
<evidence type="ECO:0000256" key="4">
    <source>
        <dbReference type="ARBA" id="ARBA00022448"/>
    </source>
</evidence>
<dbReference type="InterPro" id="IPR014756">
    <property type="entry name" value="Ig_E-set"/>
</dbReference>
<dbReference type="GO" id="GO:0034702">
    <property type="term" value="C:monoatomic ion channel complex"/>
    <property type="evidence" value="ECO:0007669"/>
    <property type="project" value="UniProtKB-KW"/>
</dbReference>
<evidence type="ECO:0000256" key="2">
    <source>
        <dbReference type="ARBA" id="ARBA00009002"/>
    </source>
</evidence>
<dbReference type="Gene3D" id="2.60.40.1400">
    <property type="entry name" value="G protein-activated inward rectifier potassium channel 1"/>
    <property type="match status" value="1"/>
</dbReference>
<evidence type="ECO:0000256" key="8">
    <source>
        <dbReference type="ARBA" id="ARBA00022958"/>
    </source>
</evidence>
<dbReference type="GO" id="GO:0005886">
    <property type="term" value="C:plasma membrane"/>
    <property type="evidence" value="ECO:0000318"/>
    <property type="project" value="GO_Central"/>
</dbReference>
<dbReference type="eggNOG" id="KOG3827">
    <property type="taxonomic scope" value="Eukaryota"/>
</dbReference>
<evidence type="ECO:0000256" key="9">
    <source>
        <dbReference type="ARBA" id="ARBA00022989"/>
    </source>
</evidence>
<evidence type="ECO:0000256" key="15">
    <source>
        <dbReference type="ARBA" id="ARBA00034430"/>
    </source>
</evidence>
<evidence type="ECO:0000313" key="21">
    <source>
        <dbReference type="Proteomes" id="UP000001554"/>
    </source>
</evidence>
<dbReference type="SUPFAM" id="SSF81296">
    <property type="entry name" value="E set domains"/>
    <property type="match status" value="1"/>
</dbReference>
<dbReference type="PANTHER" id="PTHR11767">
    <property type="entry name" value="INWARD RECTIFIER POTASSIUM CHANNEL"/>
    <property type="match status" value="1"/>
</dbReference>
<evidence type="ECO:0000259" key="18">
    <source>
        <dbReference type="Pfam" id="PF01007"/>
    </source>
</evidence>
<evidence type="ECO:0000259" key="19">
    <source>
        <dbReference type="Pfam" id="PF17655"/>
    </source>
</evidence>
<keyword evidence="21" id="KW-1185">Reference proteome</keyword>
<dbReference type="Pfam" id="PF17655">
    <property type="entry name" value="IRK_C"/>
    <property type="match status" value="1"/>
</dbReference>
<reference evidence="21" key="2">
    <citation type="journal article" date="2020" name="Nat. Ecol. Evol.">
        <title>Deeply conserved synteny resolves early events in vertebrate evolution.</title>
        <authorList>
            <person name="Simakov O."/>
            <person name="Marletaz F."/>
            <person name="Yue J.X."/>
            <person name="O'Connell B."/>
            <person name="Jenkins J."/>
            <person name="Brandt A."/>
            <person name="Calef R."/>
            <person name="Tung C.H."/>
            <person name="Huang T.K."/>
            <person name="Schmutz J."/>
            <person name="Satoh N."/>
            <person name="Yu J.K."/>
            <person name="Putnam N.H."/>
            <person name="Green R.E."/>
            <person name="Rokhsar D.S."/>
        </authorList>
    </citation>
    <scope>NUCLEOTIDE SEQUENCE [LARGE SCALE GENOMIC DNA]</scope>
    <source>
        <strain evidence="21">S238N-H82</strain>
    </source>
</reference>
<feature type="transmembrane region" description="Helical" evidence="17">
    <location>
        <begin position="70"/>
        <end position="91"/>
    </location>
</feature>
<evidence type="ECO:0000256" key="12">
    <source>
        <dbReference type="ARBA" id="ARBA00023303"/>
    </source>
</evidence>
<dbReference type="PRINTS" id="PR01320">
    <property type="entry name" value="KIRCHANNEL"/>
</dbReference>
<dbReference type="InterPro" id="IPR013518">
    <property type="entry name" value="K_chnl_inward-rec_Kir_cyto"/>
</dbReference>
<evidence type="ECO:0000256" key="16">
    <source>
        <dbReference type="RuleBase" id="RU003822"/>
    </source>
</evidence>
<evidence type="ECO:0000313" key="22">
    <source>
        <dbReference type="RefSeq" id="XP_035691804.1"/>
    </source>
</evidence>
<evidence type="ECO:0000256" key="14">
    <source>
        <dbReference type="ARBA" id="ARBA00032145"/>
    </source>
</evidence>
<name>C3YD60_BRAFL</name>
<accession>C3YD60</accession>
<feature type="domain" description="Inward rectifier potassium channel C-terminal" evidence="19">
    <location>
        <begin position="182"/>
        <end position="351"/>
    </location>
</feature>
<comment type="similarity">
    <text evidence="2">Belongs to the inward rectifier-type potassium channel (TC 1.A.2.1) family. KCNJ3 subfamily.</text>
</comment>
<dbReference type="OMA" id="SHIFEAR"/>
<keyword evidence="7 16" id="KW-0851">Voltage-gated channel</keyword>
<dbReference type="GO" id="GO:1990573">
    <property type="term" value="P:potassium ion import across plasma membrane"/>
    <property type="evidence" value="ECO:0000318"/>
    <property type="project" value="GO_Central"/>
</dbReference>
<dbReference type="Pfam" id="PF01007">
    <property type="entry name" value="IRK"/>
    <property type="match status" value="1"/>
</dbReference>
<evidence type="ECO:0000256" key="5">
    <source>
        <dbReference type="ARBA" id="ARBA00022538"/>
    </source>
</evidence>
<proteinExistence type="inferred from homology"/>
<dbReference type="PIRSF" id="PIRSF005465">
    <property type="entry name" value="GIRK_kir"/>
    <property type="match status" value="1"/>
</dbReference>
<evidence type="ECO:0000256" key="10">
    <source>
        <dbReference type="ARBA" id="ARBA00023065"/>
    </source>
</evidence>
<keyword evidence="11 17" id="KW-0472">Membrane</keyword>
<keyword evidence="5 16" id="KW-0633">Potassium transport</keyword>
<dbReference type="PANTHER" id="PTHR11767:SF111">
    <property type="entry name" value="INWARD RECTIFIER POTASSIUM CHANNEL 2-LIKE"/>
    <property type="match status" value="1"/>
</dbReference>
<dbReference type="EMBL" id="GG666503">
    <property type="protein sequence ID" value="EEN61671.1"/>
    <property type="molecule type" value="Genomic_DNA"/>
</dbReference>
<dbReference type="AlphaFoldDB" id="C3YD60"/>
<evidence type="ECO:0000256" key="7">
    <source>
        <dbReference type="ARBA" id="ARBA00022882"/>
    </source>
</evidence>
<dbReference type="FunFam" id="1.10.287.70:FF:000019">
    <property type="entry name" value="G protein-activated inward rectifier potassium channel 1"/>
    <property type="match status" value="1"/>
</dbReference>
<evidence type="ECO:0000256" key="3">
    <source>
        <dbReference type="ARBA" id="ARBA00015495"/>
    </source>
</evidence>
<comment type="catalytic activity">
    <reaction evidence="15">
        <text>K(+)(in) = K(+)(out)</text>
        <dbReference type="Rhea" id="RHEA:29463"/>
        <dbReference type="ChEBI" id="CHEBI:29103"/>
    </reaction>
</comment>
<dbReference type="KEGG" id="bfo:118426478"/>
<feature type="transmembrane region" description="Helical" evidence="17">
    <location>
        <begin position="147"/>
        <end position="170"/>
    </location>
</feature>
<dbReference type="Proteomes" id="UP000001554">
    <property type="component" value="Chromosome 11"/>
</dbReference>
<dbReference type="Gene3D" id="1.10.287.70">
    <property type="match status" value="1"/>
</dbReference>
<dbReference type="InterPro" id="IPR040445">
    <property type="entry name" value="Kir_TM"/>
</dbReference>
<reference evidence="22" key="3">
    <citation type="submission" date="2025-04" db="UniProtKB">
        <authorList>
            <consortium name="RefSeq"/>
        </authorList>
    </citation>
    <scope>IDENTIFICATION</scope>
    <source>
        <strain evidence="22">S238N-H82</strain>
        <tissue evidence="22">Testes</tissue>
    </source>
</reference>
<dbReference type="InParanoid" id="C3YD60"/>
<dbReference type="FunFam" id="2.60.40.1400:FF:000006">
    <property type="entry name" value="G protein-activated inward rectifier potassium channel 1"/>
    <property type="match status" value="1"/>
</dbReference>
<keyword evidence="4 16" id="KW-0813">Transport</keyword>
<protein>
    <recommendedName>
        <fullName evidence="3">G protein-activated inward rectifier potassium channel 1</fullName>
    </recommendedName>
    <alternativeName>
        <fullName evidence="14">Inward rectifier K(+) channel Kir3.1</fullName>
    </alternativeName>
    <alternativeName>
        <fullName evidence="13">Potassium channel, inwardly rectifying subfamily J member 3</fullName>
    </alternativeName>
</protein>
<evidence type="ECO:0000256" key="17">
    <source>
        <dbReference type="SAM" id="Phobius"/>
    </source>
</evidence>
<comment type="subcellular location">
    <subcellularLocation>
        <location evidence="1 16">Membrane</location>
        <topology evidence="1 16">Multi-pass membrane protein</topology>
    </subcellularLocation>
</comment>
<dbReference type="OrthoDB" id="273257at2759"/>
<dbReference type="SUPFAM" id="SSF81324">
    <property type="entry name" value="Voltage-gated potassium channels"/>
    <property type="match status" value="1"/>
</dbReference>
<gene>
    <name evidence="22" type="primary">LOC118426478</name>
    <name evidence="20" type="ORF">BRAFLDRAFT_121818</name>
</gene>
<evidence type="ECO:0000256" key="1">
    <source>
        <dbReference type="ARBA" id="ARBA00004141"/>
    </source>
</evidence>
<reference evidence="20" key="1">
    <citation type="journal article" date="2008" name="Nature">
        <title>The amphioxus genome and the evolution of the chordate karyotype.</title>
        <authorList>
            <consortium name="US DOE Joint Genome Institute (JGI-PGF)"/>
            <person name="Putnam N.H."/>
            <person name="Butts T."/>
            <person name="Ferrier D.E.K."/>
            <person name="Furlong R.F."/>
            <person name="Hellsten U."/>
            <person name="Kawashima T."/>
            <person name="Robinson-Rechavi M."/>
            <person name="Shoguchi E."/>
            <person name="Terry A."/>
            <person name="Yu J.-K."/>
            <person name="Benito-Gutierrez E.L."/>
            <person name="Dubchak I."/>
            <person name="Garcia-Fernandez J."/>
            <person name="Gibson-Brown J.J."/>
            <person name="Grigoriev I.V."/>
            <person name="Horton A.C."/>
            <person name="de Jong P.J."/>
            <person name="Jurka J."/>
            <person name="Kapitonov V.V."/>
            <person name="Kohara Y."/>
            <person name="Kuroki Y."/>
            <person name="Lindquist E."/>
            <person name="Lucas S."/>
            <person name="Osoegawa K."/>
            <person name="Pennacchio L.A."/>
            <person name="Salamov A.A."/>
            <person name="Satou Y."/>
            <person name="Sauka-Spengler T."/>
            <person name="Schmutz J."/>
            <person name="Shin-I T."/>
            <person name="Toyoda A."/>
            <person name="Bronner-Fraser M."/>
            <person name="Fujiyama A."/>
            <person name="Holland L.Z."/>
            <person name="Holland P.W.H."/>
            <person name="Satoh N."/>
            <person name="Rokhsar D.S."/>
        </authorList>
    </citation>
    <scope>NUCLEOTIDE SEQUENCE [LARGE SCALE GENOMIC DNA]</scope>
    <source>
        <strain evidence="20">S238N-H82</strain>
        <tissue evidence="20">Testes</tissue>
    </source>
</reference>
<keyword evidence="8 16" id="KW-0630">Potassium</keyword>
<organism>
    <name type="scientific">Branchiostoma floridae</name>
    <name type="common">Florida lancelet</name>
    <name type="synonym">Amphioxus</name>
    <dbReference type="NCBI Taxonomy" id="7739"/>
    <lineage>
        <taxon>Eukaryota</taxon>
        <taxon>Metazoa</taxon>
        <taxon>Chordata</taxon>
        <taxon>Cephalochordata</taxon>
        <taxon>Leptocardii</taxon>
        <taxon>Amphioxiformes</taxon>
        <taxon>Branchiostomatidae</taxon>
        <taxon>Branchiostoma</taxon>
    </lineage>
</organism>
<dbReference type="GeneID" id="118426478"/>
<keyword evidence="12 16" id="KW-0407">Ion channel</keyword>
<dbReference type="RefSeq" id="XP_035691804.1">
    <property type="nucleotide sequence ID" value="XM_035835911.1"/>
</dbReference>
<keyword evidence="6 16" id="KW-0812">Transmembrane</keyword>
<sequence>MLSDRGLVSDFLYRSPLAALRRLPSAKKKERRRFVEKDGGCNVVNSNIGEPGRYLDDIFTTVVDLGWREVLLIFSCMFVLNWFVFGFLYWITAFAHGDVTYGSTTTNGNLCFTYVDSFTTAFLFSVETQVTIGYGSRAVGDSCPAGMFVFILHNVLGLITSTWLLGMVFVKIAQGGRRAETLLFSKNAVICLRKEKPCLMLRVGNLRHSHIFEARVRALLLKPRLTTEGEEVVVDQTEINVVHSGTDRLFVVAPVTIYHEIDHKSPLYDLSPEELAKSELELVVMFIGIVESTARLTYFMSSYTTDEILWGHRFMECVSAKPGSYTVDYTHFHDTFPTPTPACSAREYEEKLDEQGQRRVVRFEDEIVRSRNALPQAAGTGHAS</sequence>
<evidence type="ECO:0000256" key="11">
    <source>
        <dbReference type="ARBA" id="ARBA00023136"/>
    </source>
</evidence>
<dbReference type="GO" id="GO:0034765">
    <property type="term" value="P:regulation of monoatomic ion transmembrane transport"/>
    <property type="evidence" value="ECO:0000318"/>
    <property type="project" value="GO_Central"/>
</dbReference>
<evidence type="ECO:0000256" key="6">
    <source>
        <dbReference type="ARBA" id="ARBA00022692"/>
    </source>
</evidence>
<keyword evidence="10 16" id="KW-0406">Ion transport</keyword>
<dbReference type="InterPro" id="IPR041647">
    <property type="entry name" value="IRK_C"/>
</dbReference>
<evidence type="ECO:0000256" key="13">
    <source>
        <dbReference type="ARBA" id="ARBA00031390"/>
    </source>
</evidence>